<sequence length="47" mass="5431">MEAGVVIKLWVYRVYVVKISRFRLESRPQESVGCHVESPACPNLNNR</sequence>
<accession>K4ANX0</accession>
<evidence type="ECO:0000313" key="1">
    <source>
        <dbReference type="EnsemblPlants" id="KQK90759"/>
    </source>
</evidence>
<proteinExistence type="predicted"/>
<name>K4ANX0_SETIT</name>
<dbReference type="HOGENOM" id="CLU_3176383_0_0_1"/>
<keyword evidence="2" id="KW-1185">Reference proteome</keyword>
<evidence type="ECO:0000313" key="2">
    <source>
        <dbReference type="Proteomes" id="UP000004995"/>
    </source>
</evidence>
<protein>
    <submittedName>
        <fullName evidence="1">Uncharacterized protein</fullName>
    </submittedName>
</protein>
<dbReference type="InParanoid" id="K4ANX0"/>
<reference evidence="2" key="1">
    <citation type="journal article" date="2012" name="Nat. Biotechnol.">
        <title>Reference genome sequence of the model plant Setaria.</title>
        <authorList>
            <person name="Bennetzen J.L."/>
            <person name="Schmutz J."/>
            <person name="Wang H."/>
            <person name="Percifield R."/>
            <person name="Hawkins J."/>
            <person name="Pontaroli A.C."/>
            <person name="Estep M."/>
            <person name="Feng L."/>
            <person name="Vaughn J.N."/>
            <person name="Grimwood J."/>
            <person name="Jenkins J."/>
            <person name="Barry K."/>
            <person name="Lindquist E."/>
            <person name="Hellsten U."/>
            <person name="Deshpande S."/>
            <person name="Wang X."/>
            <person name="Wu X."/>
            <person name="Mitros T."/>
            <person name="Triplett J."/>
            <person name="Yang X."/>
            <person name="Ye C.Y."/>
            <person name="Mauro-Herrera M."/>
            <person name="Wang L."/>
            <person name="Li P."/>
            <person name="Sharma M."/>
            <person name="Sharma R."/>
            <person name="Ronald P.C."/>
            <person name="Panaud O."/>
            <person name="Kellogg E.A."/>
            <person name="Brutnell T.P."/>
            <person name="Doust A.N."/>
            <person name="Tuskan G.A."/>
            <person name="Rokhsar D."/>
            <person name="Devos K.M."/>
        </authorList>
    </citation>
    <scope>NUCLEOTIDE SEQUENCE [LARGE SCALE GENOMIC DNA]</scope>
    <source>
        <strain evidence="2">cv. Yugu1</strain>
    </source>
</reference>
<reference evidence="1" key="2">
    <citation type="submission" date="2018-08" db="UniProtKB">
        <authorList>
            <consortium name="EnsemblPlants"/>
        </authorList>
    </citation>
    <scope>IDENTIFICATION</scope>
    <source>
        <strain evidence="1">Yugu1</strain>
    </source>
</reference>
<dbReference type="AlphaFoldDB" id="K4ANX0"/>
<organism evidence="1 2">
    <name type="scientific">Setaria italica</name>
    <name type="common">Foxtail millet</name>
    <name type="synonym">Panicum italicum</name>
    <dbReference type="NCBI Taxonomy" id="4555"/>
    <lineage>
        <taxon>Eukaryota</taxon>
        <taxon>Viridiplantae</taxon>
        <taxon>Streptophyta</taxon>
        <taxon>Embryophyta</taxon>
        <taxon>Tracheophyta</taxon>
        <taxon>Spermatophyta</taxon>
        <taxon>Magnoliopsida</taxon>
        <taxon>Liliopsida</taxon>
        <taxon>Poales</taxon>
        <taxon>Poaceae</taxon>
        <taxon>PACMAD clade</taxon>
        <taxon>Panicoideae</taxon>
        <taxon>Panicodae</taxon>
        <taxon>Paniceae</taxon>
        <taxon>Cenchrinae</taxon>
        <taxon>Setaria</taxon>
    </lineage>
</organism>
<dbReference type="EnsemblPlants" id="KQK90759">
    <property type="protein sequence ID" value="KQK90759"/>
    <property type="gene ID" value="SETIT_040618mg"/>
</dbReference>
<dbReference type="EMBL" id="AGNK02005978">
    <property type="status" value="NOT_ANNOTATED_CDS"/>
    <property type="molecule type" value="Genomic_DNA"/>
</dbReference>
<dbReference type="Gramene" id="KQK90759">
    <property type="protein sequence ID" value="KQK90759"/>
    <property type="gene ID" value="SETIT_040618mg"/>
</dbReference>
<dbReference type="Proteomes" id="UP000004995">
    <property type="component" value="Unassembled WGS sequence"/>
</dbReference>